<gene>
    <name evidence="6" type="ORF">MAUB_32500</name>
</gene>
<protein>
    <submittedName>
        <fullName evidence="6">TetR family transcriptional regulator</fullName>
    </submittedName>
</protein>
<evidence type="ECO:0000313" key="7">
    <source>
        <dbReference type="Proteomes" id="UP000465609"/>
    </source>
</evidence>
<dbReference type="InterPro" id="IPR009057">
    <property type="entry name" value="Homeodomain-like_sf"/>
</dbReference>
<name>A0ABN5YUB6_9MYCO</name>
<dbReference type="Pfam" id="PF16925">
    <property type="entry name" value="TetR_C_13"/>
    <property type="match status" value="1"/>
</dbReference>
<keyword evidence="2 4" id="KW-0238">DNA-binding</keyword>
<dbReference type="Gene3D" id="1.10.357.10">
    <property type="entry name" value="Tetracycline Repressor, domain 2"/>
    <property type="match status" value="1"/>
</dbReference>
<evidence type="ECO:0000256" key="4">
    <source>
        <dbReference type="PROSITE-ProRule" id="PRU00335"/>
    </source>
</evidence>
<accession>A0ABN5YUB6</accession>
<feature type="domain" description="HTH tetR-type" evidence="5">
    <location>
        <begin position="15"/>
        <end position="75"/>
    </location>
</feature>
<keyword evidence="3" id="KW-0804">Transcription</keyword>
<dbReference type="InterPro" id="IPR001647">
    <property type="entry name" value="HTH_TetR"/>
</dbReference>
<evidence type="ECO:0000259" key="5">
    <source>
        <dbReference type="PROSITE" id="PS50977"/>
    </source>
</evidence>
<evidence type="ECO:0000313" key="6">
    <source>
        <dbReference type="EMBL" id="BBX85377.1"/>
    </source>
</evidence>
<evidence type="ECO:0000256" key="3">
    <source>
        <dbReference type="ARBA" id="ARBA00023163"/>
    </source>
</evidence>
<dbReference type="InterPro" id="IPR036271">
    <property type="entry name" value="Tet_transcr_reg_TetR-rel_C_sf"/>
</dbReference>
<evidence type="ECO:0000256" key="2">
    <source>
        <dbReference type="ARBA" id="ARBA00023125"/>
    </source>
</evidence>
<dbReference type="PANTHER" id="PTHR47506">
    <property type="entry name" value="TRANSCRIPTIONAL REGULATORY PROTEIN"/>
    <property type="match status" value="1"/>
</dbReference>
<sequence length="214" mass="22927">MATDDQTDGRRVRGDATRRKVAHEAAMIATTHGLDSITVGTLATATGVSKSGILTVFGNREAIQVAAVAEARNIYRDTLLANVYDAAAGAPRLRVLIDSWVDNLRAGVFRGGCFMAATTAEYGRRDGPVADEVRKLKRGWLVLLETELSAAGSPNPAADAFAIDAFLTAGNTRRELFADDGELECARELALGVIDRLPVDQRREVPPRGSHVQP</sequence>
<dbReference type="InterPro" id="IPR011075">
    <property type="entry name" value="TetR_C"/>
</dbReference>
<dbReference type="EMBL" id="AP022577">
    <property type="protein sequence ID" value="BBX85377.1"/>
    <property type="molecule type" value="Genomic_DNA"/>
</dbReference>
<dbReference type="RefSeq" id="WP_138233239.1">
    <property type="nucleotide sequence ID" value="NZ_AP022577.1"/>
</dbReference>
<dbReference type="SUPFAM" id="SSF48498">
    <property type="entry name" value="Tetracyclin repressor-like, C-terminal domain"/>
    <property type="match status" value="1"/>
</dbReference>
<keyword evidence="7" id="KW-1185">Reference proteome</keyword>
<organism evidence="6 7">
    <name type="scientific">Mycolicibacterium aubagnense</name>
    <dbReference type="NCBI Taxonomy" id="319707"/>
    <lineage>
        <taxon>Bacteria</taxon>
        <taxon>Bacillati</taxon>
        <taxon>Actinomycetota</taxon>
        <taxon>Actinomycetes</taxon>
        <taxon>Mycobacteriales</taxon>
        <taxon>Mycobacteriaceae</taxon>
        <taxon>Mycolicibacterium</taxon>
    </lineage>
</organism>
<evidence type="ECO:0000256" key="1">
    <source>
        <dbReference type="ARBA" id="ARBA00023015"/>
    </source>
</evidence>
<dbReference type="PANTHER" id="PTHR47506:SF6">
    <property type="entry name" value="HTH-TYPE TRANSCRIPTIONAL REPRESSOR NEMR"/>
    <property type="match status" value="1"/>
</dbReference>
<dbReference type="SUPFAM" id="SSF46689">
    <property type="entry name" value="Homeodomain-like"/>
    <property type="match status" value="1"/>
</dbReference>
<proteinExistence type="predicted"/>
<feature type="DNA-binding region" description="H-T-H motif" evidence="4">
    <location>
        <begin position="38"/>
        <end position="57"/>
    </location>
</feature>
<dbReference type="Proteomes" id="UP000465609">
    <property type="component" value="Chromosome"/>
</dbReference>
<keyword evidence="1" id="KW-0805">Transcription regulation</keyword>
<dbReference type="Gene3D" id="1.10.10.60">
    <property type="entry name" value="Homeodomain-like"/>
    <property type="match status" value="1"/>
</dbReference>
<dbReference type="PROSITE" id="PS50977">
    <property type="entry name" value="HTH_TETR_2"/>
    <property type="match status" value="1"/>
</dbReference>
<reference evidence="6 7" key="1">
    <citation type="journal article" date="2019" name="Emerg. Microbes Infect.">
        <title>Comprehensive subspecies identification of 175 nontuberculous mycobacteria species based on 7547 genomic profiles.</title>
        <authorList>
            <person name="Matsumoto Y."/>
            <person name="Kinjo T."/>
            <person name="Motooka D."/>
            <person name="Nabeya D."/>
            <person name="Jung N."/>
            <person name="Uechi K."/>
            <person name="Horii T."/>
            <person name="Iida T."/>
            <person name="Fujita J."/>
            <person name="Nakamura S."/>
        </authorList>
    </citation>
    <scope>NUCLEOTIDE SEQUENCE [LARGE SCALE GENOMIC DNA]</scope>
    <source>
        <strain evidence="6 7">JCM 15296</strain>
    </source>
</reference>